<dbReference type="Proteomes" id="UP001519332">
    <property type="component" value="Unassembled WGS sequence"/>
</dbReference>
<comment type="caution">
    <text evidence="2">The sequence shown here is derived from an EMBL/GenBank/DDBJ whole genome shotgun (WGS) entry which is preliminary data.</text>
</comment>
<evidence type="ECO:0008006" key="4">
    <source>
        <dbReference type="Google" id="ProtNLM"/>
    </source>
</evidence>
<reference evidence="2 3" key="1">
    <citation type="submission" date="2021-03" db="EMBL/GenBank/DDBJ databases">
        <title>Sequencing the genomes of 1000 actinobacteria strains.</title>
        <authorList>
            <person name="Klenk H.-P."/>
        </authorList>
    </citation>
    <scope>NUCLEOTIDE SEQUENCE [LARGE SCALE GENOMIC DNA]</scope>
    <source>
        <strain evidence="2 3">DSM 46670</strain>
    </source>
</reference>
<evidence type="ECO:0000313" key="2">
    <source>
        <dbReference type="EMBL" id="MBP2321011.1"/>
    </source>
</evidence>
<organism evidence="2 3">
    <name type="scientific">Kibdelosporangium banguiense</name>
    <dbReference type="NCBI Taxonomy" id="1365924"/>
    <lineage>
        <taxon>Bacteria</taxon>
        <taxon>Bacillati</taxon>
        <taxon>Actinomycetota</taxon>
        <taxon>Actinomycetes</taxon>
        <taxon>Pseudonocardiales</taxon>
        <taxon>Pseudonocardiaceae</taxon>
        <taxon>Kibdelosporangium</taxon>
    </lineage>
</organism>
<proteinExistence type="predicted"/>
<dbReference type="RefSeq" id="WP_209635610.1">
    <property type="nucleotide sequence ID" value="NZ_JAGINW010000001.1"/>
</dbReference>
<dbReference type="EMBL" id="JAGINW010000001">
    <property type="protein sequence ID" value="MBP2321011.1"/>
    <property type="molecule type" value="Genomic_DNA"/>
</dbReference>
<feature type="compositionally biased region" description="Basic and acidic residues" evidence="1">
    <location>
        <begin position="1"/>
        <end position="16"/>
    </location>
</feature>
<keyword evidence="3" id="KW-1185">Reference proteome</keyword>
<gene>
    <name evidence="2" type="ORF">JOF56_001396</name>
</gene>
<feature type="region of interest" description="Disordered" evidence="1">
    <location>
        <begin position="1"/>
        <end position="49"/>
    </location>
</feature>
<evidence type="ECO:0000256" key="1">
    <source>
        <dbReference type="SAM" id="MobiDB-lite"/>
    </source>
</evidence>
<name>A0ABS4TAY6_9PSEU</name>
<sequence length="49" mass="5933">MGRELSDEERRRKLDEVFGDVLPETTKDEREPDPEQEDWYLRNKPPHHG</sequence>
<evidence type="ECO:0000313" key="3">
    <source>
        <dbReference type="Proteomes" id="UP001519332"/>
    </source>
</evidence>
<accession>A0ABS4TAY6</accession>
<protein>
    <recommendedName>
        <fullName evidence="4">Antitoxin VapB</fullName>
    </recommendedName>
</protein>